<evidence type="ECO:0000313" key="3">
    <source>
        <dbReference type="Proteomes" id="UP001597283"/>
    </source>
</evidence>
<dbReference type="Proteomes" id="UP001597283">
    <property type="component" value="Unassembled WGS sequence"/>
</dbReference>
<evidence type="ECO:0000259" key="1">
    <source>
        <dbReference type="Pfam" id="PF00561"/>
    </source>
</evidence>
<dbReference type="PANTHER" id="PTHR43798">
    <property type="entry name" value="MONOACYLGLYCEROL LIPASE"/>
    <property type="match status" value="1"/>
</dbReference>
<evidence type="ECO:0000313" key="2">
    <source>
        <dbReference type="EMBL" id="MFD1788962.1"/>
    </source>
</evidence>
<protein>
    <submittedName>
        <fullName evidence="2">Alpha/beta fold hydrolase</fullName>
    </submittedName>
</protein>
<dbReference type="Gene3D" id="3.40.50.1820">
    <property type="entry name" value="alpha/beta hydrolase"/>
    <property type="match status" value="1"/>
</dbReference>
<reference evidence="3" key="1">
    <citation type="journal article" date="2019" name="Int. J. Syst. Evol. Microbiol.">
        <title>The Global Catalogue of Microorganisms (GCM) 10K type strain sequencing project: providing services to taxonomists for standard genome sequencing and annotation.</title>
        <authorList>
            <consortium name="The Broad Institute Genomics Platform"/>
            <consortium name="The Broad Institute Genome Sequencing Center for Infectious Disease"/>
            <person name="Wu L."/>
            <person name="Ma J."/>
        </authorList>
    </citation>
    <scope>NUCLEOTIDE SEQUENCE [LARGE SCALE GENOMIC DNA]</scope>
    <source>
        <strain evidence="3">Q85</strain>
    </source>
</reference>
<keyword evidence="3" id="KW-1185">Reference proteome</keyword>
<dbReference type="EMBL" id="JBHUFC010000006">
    <property type="protein sequence ID" value="MFD1788962.1"/>
    <property type="molecule type" value="Genomic_DNA"/>
</dbReference>
<accession>A0ABW4NG02</accession>
<dbReference type="InterPro" id="IPR000073">
    <property type="entry name" value="AB_hydrolase_1"/>
</dbReference>
<feature type="domain" description="AB hydrolase-1" evidence="1">
    <location>
        <begin position="29"/>
        <end position="125"/>
    </location>
</feature>
<comment type="caution">
    <text evidence="2">The sequence shown here is derived from an EMBL/GenBank/DDBJ whole genome shotgun (WGS) entry which is preliminary data.</text>
</comment>
<dbReference type="InterPro" id="IPR050266">
    <property type="entry name" value="AB_hydrolase_sf"/>
</dbReference>
<gene>
    <name evidence="2" type="ORF">ACFSC3_15460</name>
</gene>
<proteinExistence type="predicted"/>
<keyword evidence="2" id="KW-0378">Hydrolase</keyword>
<dbReference type="RefSeq" id="WP_380941332.1">
    <property type="nucleotide sequence ID" value="NZ_JBHUFC010000006.1"/>
</dbReference>
<dbReference type="GO" id="GO:0016787">
    <property type="term" value="F:hydrolase activity"/>
    <property type="evidence" value="ECO:0007669"/>
    <property type="project" value="UniProtKB-KW"/>
</dbReference>
<name>A0ABW4NG02_9SPHN</name>
<dbReference type="Pfam" id="PF00561">
    <property type="entry name" value="Abhydrolase_1"/>
    <property type="match status" value="1"/>
</dbReference>
<sequence>MASSPTETRFFASFDGERIAYHEMGEGRAVVLIHGYFSDAQTNWIKFGHAAKIAARGFRVIMPDLRGHGESATPHDLSAYPHDALTKDAHALVAHLGLTDYDLGGYSLGARTTGRMLATGATPRRVMFTGMGLEGLTNAAGRSDHFRNVLTNLGKHPRGSPAFMAEAFLKTTGGDAQALLGVLETFADTPREVLEAVTQPALVVMGREDDEVGSGAALADVLPNARYVEVAGGHMGAVTKPELGQAMADFLAG</sequence>
<organism evidence="2 3">
    <name type="scientific">Sphingomonas floccifaciens</name>
    <dbReference type="NCBI Taxonomy" id="1844115"/>
    <lineage>
        <taxon>Bacteria</taxon>
        <taxon>Pseudomonadati</taxon>
        <taxon>Pseudomonadota</taxon>
        <taxon>Alphaproteobacteria</taxon>
        <taxon>Sphingomonadales</taxon>
        <taxon>Sphingomonadaceae</taxon>
        <taxon>Sphingomonas</taxon>
    </lineage>
</organism>
<dbReference type="InterPro" id="IPR029058">
    <property type="entry name" value="AB_hydrolase_fold"/>
</dbReference>
<dbReference type="SUPFAM" id="SSF53474">
    <property type="entry name" value="alpha/beta-Hydrolases"/>
    <property type="match status" value="1"/>
</dbReference>